<feature type="domain" description="Putative carbohydrate metabolism" evidence="1">
    <location>
        <begin position="308"/>
        <end position="531"/>
    </location>
</feature>
<accession>A0A9D9IA61</accession>
<dbReference type="InterPro" id="IPR025112">
    <property type="entry name" value="PCMD"/>
</dbReference>
<reference evidence="2" key="1">
    <citation type="submission" date="2020-10" db="EMBL/GenBank/DDBJ databases">
        <authorList>
            <person name="Gilroy R."/>
        </authorList>
    </citation>
    <scope>NUCLEOTIDE SEQUENCE</scope>
    <source>
        <strain evidence="2">B1-15692</strain>
    </source>
</reference>
<organism evidence="2 3">
    <name type="scientific">Candidatus Cryptobacteroides faecipullorum</name>
    <dbReference type="NCBI Taxonomy" id="2840764"/>
    <lineage>
        <taxon>Bacteria</taxon>
        <taxon>Pseudomonadati</taxon>
        <taxon>Bacteroidota</taxon>
        <taxon>Bacteroidia</taxon>
        <taxon>Bacteroidales</taxon>
        <taxon>Candidatus Cryptobacteroides</taxon>
    </lineage>
</organism>
<comment type="caution">
    <text evidence="2">The sequence shown here is derived from an EMBL/GenBank/DDBJ whole genome shotgun (WGS) entry which is preliminary data.</text>
</comment>
<evidence type="ECO:0000313" key="3">
    <source>
        <dbReference type="Proteomes" id="UP000823660"/>
    </source>
</evidence>
<dbReference type="AlphaFoldDB" id="A0A9D9IA61"/>
<evidence type="ECO:0000313" key="2">
    <source>
        <dbReference type="EMBL" id="MBO8467998.1"/>
    </source>
</evidence>
<dbReference type="Gene3D" id="2.60.120.890">
    <property type="entry name" value="BT2081, beta-jelly-roll domain"/>
    <property type="match status" value="1"/>
</dbReference>
<dbReference type="EMBL" id="JADIMH010000066">
    <property type="protein sequence ID" value="MBO8467998.1"/>
    <property type="molecule type" value="Genomic_DNA"/>
</dbReference>
<sequence>MKKAIYVLLAVALGGFHSCLIENDMSYPRVYGDITAFEVSGQVRSEIDPSGRTVQVELSETADITALEITEFRLSAGARCEDRSFAVGETIDLSEPKVVVISTYQDYEWTISATMPVERYVRCENQADEAVFDFENNTVSLTVTQNQSLSDVRITAMKLGIEGSVIYLVKDGTGIECTFPITLDCSSPNTFRVDENGVSTEWTLNVTQRNVRPEITSVIPWCYHADIKAEFASDDPNMLPVIQYRTGSEEWKDVKVDASSVDGINLSASITDLAAGTMYSVRLVLDGEAGTAVDFTTDSPQQIRNMGFDEWWMNDKGTWYPNLNETVKIWDTANGGTALLRRNPTVPEYEFLATDDPDNKAAAKLESMNVVMFAAGNLYTGEFRQASFSGNIGAVLDWGTPFSGRPSALKGYYCYKPAVVNYAKAPYEHLKGTMDKCQLLVILTDWDHPFTVDTAQGIFMDQTPENESIIAYGKFESDEDTDGKYREFTLDLEYWRPEATPTYAVVISCASYKGDYFTGGLGSVLYVDEFEFLYE</sequence>
<dbReference type="InterPro" id="IPR038653">
    <property type="entry name" value="Put_CMD_sf"/>
</dbReference>
<protein>
    <submittedName>
        <fullName evidence="2">PCMD domain-containing protein</fullName>
    </submittedName>
</protein>
<evidence type="ECO:0000259" key="1">
    <source>
        <dbReference type="Pfam" id="PF13201"/>
    </source>
</evidence>
<dbReference type="Gene3D" id="2.60.40.2340">
    <property type="match status" value="1"/>
</dbReference>
<reference evidence="2" key="2">
    <citation type="journal article" date="2021" name="PeerJ">
        <title>Extensive microbial diversity within the chicken gut microbiome revealed by metagenomics and culture.</title>
        <authorList>
            <person name="Gilroy R."/>
            <person name="Ravi A."/>
            <person name="Getino M."/>
            <person name="Pursley I."/>
            <person name="Horton D.L."/>
            <person name="Alikhan N.F."/>
            <person name="Baker D."/>
            <person name="Gharbi K."/>
            <person name="Hall N."/>
            <person name="Watson M."/>
            <person name="Adriaenssens E.M."/>
            <person name="Foster-Nyarko E."/>
            <person name="Jarju S."/>
            <person name="Secka A."/>
            <person name="Antonio M."/>
            <person name="Oren A."/>
            <person name="Chaudhuri R.R."/>
            <person name="La Ragione R."/>
            <person name="Hildebrand F."/>
            <person name="Pallen M.J."/>
        </authorList>
    </citation>
    <scope>NUCLEOTIDE SEQUENCE</scope>
    <source>
        <strain evidence="2">B1-15692</strain>
    </source>
</reference>
<dbReference type="Pfam" id="PF13201">
    <property type="entry name" value="PCMD"/>
    <property type="match status" value="1"/>
</dbReference>
<proteinExistence type="predicted"/>
<name>A0A9D9IA61_9BACT</name>
<dbReference type="Proteomes" id="UP000823660">
    <property type="component" value="Unassembled WGS sequence"/>
</dbReference>
<gene>
    <name evidence="2" type="ORF">IAB99_09620</name>
</gene>